<reference evidence="9" key="1">
    <citation type="journal article" date="2013" name="Environ. Microbiol.">
        <title>Microbiota from the distal guts of lean and obese adolescents exhibit partial functional redundancy besides clear differences in community structure.</title>
        <authorList>
            <person name="Ferrer M."/>
            <person name="Ruiz A."/>
            <person name="Lanza F."/>
            <person name="Haange S.B."/>
            <person name="Oberbach A."/>
            <person name="Till H."/>
            <person name="Bargiela R."/>
            <person name="Campoy C."/>
            <person name="Segura M.T."/>
            <person name="Richter M."/>
            <person name="von Bergen M."/>
            <person name="Seifert J."/>
            <person name="Suarez A."/>
        </authorList>
    </citation>
    <scope>NUCLEOTIDE SEQUENCE</scope>
</reference>
<dbReference type="PANTHER" id="PTHR11705">
    <property type="entry name" value="PROTEASE FAMILY M14 CARBOXYPEPTIDASE A,B"/>
    <property type="match status" value="1"/>
</dbReference>
<evidence type="ECO:0000256" key="5">
    <source>
        <dbReference type="ARBA" id="ARBA00022801"/>
    </source>
</evidence>
<organism evidence="9">
    <name type="scientific">human gut metagenome</name>
    <dbReference type="NCBI Taxonomy" id="408170"/>
    <lineage>
        <taxon>unclassified sequences</taxon>
        <taxon>metagenomes</taxon>
        <taxon>organismal metagenomes</taxon>
    </lineage>
</organism>
<dbReference type="InterPro" id="IPR034274">
    <property type="entry name" value="ENP1_M14_CPD"/>
</dbReference>
<dbReference type="GO" id="GO:0004181">
    <property type="term" value="F:metallocarboxypeptidase activity"/>
    <property type="evidence" value="ECO:0007669"/>
    <property type="project" value="InterPro"/>
</dbReference>
<gene>
    <name evidence="9" type="ORF">OBE_12444</name>
</gene>
<dbReference type="SUPFAM" id="SSF53187">
    <property type="entry name" value="Zn-dependent exopeptidases"/>
    <property type="match status" value="1"/>
</dbReference>
<evidence type="ECO:0000256" key="1">
    <source>
        <dbReference type="ARBA" id="ARBA00001947"/>
    </source>
</evidence>
<comment type="cofactor">
    <cofactor evidence="1">
        <name>Zn(2+)</name>
        <dbReference type="ChEBI" id="CHEBI:29105"/>
    </cofactor>
</comment>
<dbReference type="EC" id="3.4.17.-" evidence="9"/>
<keyword evidence="7" id="KW-0482">Metalloprotease</keyword>
<dbReference type="GO" id="GO:0005615">
    <property type="term" value="C:extracellular space"/>
    <property type="evidence" value="ECO:0007669"/>
    <property type="project" value="TreeGrafter"/>
</dbReference>
<evidence type="ECO:0000256" key="4">
    <source>
        <dbReference type="ARBA" id="ARBA00022723"/>
    </source>
</evidence>
<dbReference type="Pfam" id="PF00246">
    <property type="entry name" value="Peptidase_M14"/>
    <property type="match status" value="1"/>
</dbReference>
<dbReference type="InterPro" id="IPR057246">
    <property type="entry name" value="CARBOXYPEPT_ZN_1"/>
</dbReference>
<name>K1S8D9_9ZZZZ</name>
<keyword evidence="5 9" id="KW-0378">Hydrolase</keyword>
<dbReference type="SMART" id="SM00631">
    <property type="entry name" value="Zn_pept"/>
    <property type="match status" value="1"/>
</dbReference>
<keyword evidence="6" id="KW-0862">Zinc</keyword>
<keyword evidence="4" id="KW-0479">Metal-binding</keyword>
<evidence type="ECO:0000259" key="8">
    <source>
        <dbReference type="PROSITE" id="PS52035"/>
    </source>
</evidence>
<comment type="caution">
    <text evidence="9">The sequence shown here is derived from an EMBL/GenBank/DDBJ whole genome shotgun (WGS) entry which is preliminary data.</text>
</comment>
<keyword evidence="9" id="KW-0121">Carboxypeptidase</keyword>
<evidence type="ECO:0000256" key="3">
    <source>
        <dbReference type="ARBA" id="ARBA00022670"/>
    </source>
</evidence>
<evidence type="ECO:0000256" key="2">
    <source>
        <dbReference type="ARBA" id="ARBA00005988"/>
    </source>
</evidence>
<evidence type="ECO:0000256" key="6">
    <source>
        <dbReference type="ARBA" id="ARBA00022833"/>
    </source>
</evidence>
<dbReference type="EMBL" id="AJWZ01008573">
    <property type="protein sequence ID" value="EKC53733.1"/>
    <property type="molecule type" value="Genomic_DNA"/>
</dbReference>
<dbReference type="CDD" id="cd06229">
    <property type="entry name" value="M14_Endopeptidase_I"/>
    <property type="match status" value="1"/>
</dbReference>
<proteinExistence type="inferred from homology"/>
<keyword evidence="3" id="KW-0645">Protease</keyword>
<dbReference type="PROSITE" id="PS00132">
    <property type="entry name" value="CARBOXYPEPT_ZN_1"/>
    <property type="match status" value="1"/>
</dbReference>
<protein>
    <submittedName>
        <fullName evidence="9">Peptidase M14 carboxypeptidase A</fullName>
        <ecNumber evidence="9">3.4.17.-</ecNumber>
    </submittedName>
</protein>
<dbReference type="AlphaFoldDB" id="K1S8D9"/>
<feature type="domain" description="Peptidase M14" evidence="8">
    <location>
        <begin position="1"/>
        <end position="250"/>
    </location>
</feature>
<dbReference type="GO" id="GO:0006508">
    <property type="term" value="P:proteolysis"/>
    <property type="evidence" value="ECO:0007669"/>
    <property type="project" value="UniProtKB-KW"/>
</dbReference>
<evidence type="ECO:0000256" key="7">
    <source>
        <dbReference type="ARBA" id="ARBA00023049"/>
    </source>
</evidence>
<evidence type="ECO:0000313" key="9">
    <source>
        <dbReference type="EMBL" id="EKC53733.1"/>
    </source>
</evidence>
<sequence length="250" mass="28387">MLLPLVTVYLACLFIALRFGTGSKEVFYCGTTHANEWITSTLLMTFLENMCVAYNRNSNIYGYNVKTILTKCTLYIVPMLNPDGVNLVNGSLNFNSNAYTYARYIARKYPDIPFPSGWKANINGVDLNLQFPAGWENAKKIKYSQGYTSPSPMNYVGSAPLTEPEAQALYNFTLSHNFRIMITYHTQGKEIYWQFQNYAPKNSYSIGLQFAKASGYTLADVPYESSFAGYKDWFLQRYSLPGYTIEAGLR</sequence>
<dbReference type="Gene3D" id="3.40.630.10">
    <property type="entry name" value="Zn peptidases"/>
    <property type="match status" value="1"/>
</dbReference>
<dbReference type="InterPro" id="IPR000834">
    <property type="entry name" value="Peptidase_M14"/>
</dbReference>
<accession>K1S8D9</accession>
<dbReference type="GO" id="GO:0008270">
    <property type="term" value="F:zinc ion binding"/>
    <property type="evidence" value="ECO:0007669"/>
    <property type="project" value="InterPro"/>
</dbReference>
<dbReference type="PANTHER" id="PTHR11705:SF143">
    <property type="entry name" value="SLL0236 PROTEIN"/>
    <property type="match status" value="1"/>
</dbReference>
<dbReference type="PROSITE" id="PS52035">
    <property type="entry name" value="PEPTIDASE_M14"/>
    <property type="match status" value="1"/>
</dbReference>
<comment type="similarity">
    <text evidence="2">Belongs to the peptidase M14 family.</text>
</comment>